<name>A0A3B5YV16_WHEAT</name>
<dbReference type="AlphaFoldDB" id="A0A3B5YV16"/>
<dbReference type="Gramene" id="TraesSYM1B03G00274200.1">
    <property type="protein sequence ID" value="TraesSYM1B03G00274200.1"/>
    <property type="gene ID" value="TraesSYM1B03G00274200"/>
</dbReference>
<keyword evidence="4" id="KW-1185">Reference proteome</keyword>
<reference evidence="3" key="2">
    <citation type="submission" date="2018-10" db="UniProtKB">
        <authorList>
            <consortium name="EnsemblPlants"/>
        </authorList>
    </citation>
    <scope>IDENTIFICATION</scope>
</reference>
<evidence type="ECO:0000256" key="1">
    <source>
        <dbReference type="SAM" id="MobiDB-lite"/>
    </source>
</evidence>
<dbReference type="Gramene" id="TraesSTA1B03G00266510.1">
    <property type="protein sequence ID" value="TraesSTA1B03G00266510.1"/>
    <property type="gene ID" value="TraesSTA1B03G00266510"/>
</dbReference>
<feature type="domain" description="DUF6598" evidence="2">
    <location>
        <begin position="531"/>
        <end position="780"/>
    </location>
</feature>
<dbReference type="Pfam" id="PF20241">
    <property type="entry name" value="DUF6598"/>
    <property type="match status" value="1"/>
</dbReference>
<dbReference type="Gramene" id="TraesJAG1B03G00268040.1">
    <property type="protein sequence ID" value="TraesJAG1B03G00268040.1"/>
    <property type="gene ID" value="TraesJAG1B03G00268040"/>
</dbReference>
<feature type="region of interest" description="Disordered" evidence="1">
    <location>
        <begin position="325"/>
        <end position="346"/>
    </location>
</feature>
<accession>A0A3B5YV16</accession>
<reference evidence="3" key="1">
    <citation type="submission" date="2018-08" db="EMBL/GenBank/DDBJ databases">
        <authorList>
            <person name="Rossello M."/>
        </authorList>
    </citation>
    <scope>NUCLEOTIDE SEQUENCE [LARGE SCALE GENOMIC DNA]</scope>
    <source>
        <strain evidence="3">cv. Chinese Spring</strain>
    </source>
</reference>
<dbReference type="EnsemblPlants" id="TraesCS1B02G160100.1">
    <property type="protein sequence ID" value="TraesCS1B02G160100.1"/>
    <property type="gene ID" value="TraesCS1B02G160100"/>
</dbReference>
<feature type="region of interest" description="Disordered" evidence="1">
    <location>
        <begin position="256"/>
        <end position="278"/>
    </location>
</feature>
<protein>
    <recommendedName>
        <fullName evidence="2">DUF6598 domain-containing protein</fullName>
    </recommendedName>
</protein>
<dbReference type="InterPro" id="IPR046533">
    <property type="entry name" value="DUF6598"/>
</dbReference>
<dbReference type="PANTHER" id="PTHR33065">
    <property type="entry name" value="OS07G0486400 PROTEIN"/>
    <property type="match status" value="1"/>
</dbReference>
<evidence type="ECO:0000259" key="2">
    <source>
        <dbReference type="Pfam" id="PF20241"/>
    </source>
</evidence>
<dbReference type="Gramene" id="TraesCS1B02G160100.1">
    <property type="protein sequence ID" value="TraesCS1B02G160100.1"/>
    <property type="gene ID" value="TraesCS1B02G160100"/>
</dbReference>
<feature type="compositionally biased region" description="Basic and acidic residues" evidence="1">
    <location>
        <begin position="330"/>
        <end position="346"/>
    </location>
</feature>
<dbReference type="PANTHER" id="PTHR33065:SF208">
    <property type="entry name" value="DUF6598 DOMAIN-CONTAINING PROTEIN"/>
    <property type="match status" value="1"/>
</dbReference>
<evidence type="ECO:0000313" key="4">
    <source>
        <dbReference type="Proteomes" id="UP000019116"/>
    </source>
</evidence>
<evidence type="ECO:0000313" key="3">
    <source>
        <dbReference type="EnsemblPlants" id="TraesCS1B02G160100.1"/>
    </source>
</evidence>
<dbReference type="Proteomes" id="UP000019116">
    <property type="component" value="Chromosome 1B"/>
</dbReference>
<dbReference type="Gramene" id="TraesCS1B03G0465500.1">
    <property type="protein sequence ID" value="TraesCS1B03G0465500.1.CDS"/>
    <property type="gene ID" value="TraesCS1B03G0465500"/>
</dbReference>
<sequence length="798" mass="89859">MARGGGGGVEFRPPPEMAMEEMDRQPVVVSEARILRMEIASLVNLLIEKQSDVLSYDPEIVRKITSLRNEIACQKLARERKALVTEVKRTVPRRRKKFYAVRRVAEKEIMADQESVDLPNSDTHSVTSQVSCIPEQLPEPCDQKEIDSENNKSASRFKSNFEHVYSPYGIEDEGVRLNRQFSHILQQADALCDEMASIASILRKISVPIISYYDVSDLCNTAQSLSRISNSILYNSMNADKQMAVQYAEDQRTKEEMTDQMGKGKSSTHCLEKQRTEEEVDVSITDLTDHTADDGQLTDDEGDHFVGADLISCLSNQMTAYMDDGQSSAETHESRMMDKGKSISEGKSSMETHASRMLDMMVLVSDDKSESDGMTNLCKYYKMLEFEDEKVLGKMTAENLRMYYKFRTELLKMEASLREFREQNEKDDLRWEQDKKDALSCCRTDPTPFSLQDAVGEEGEEEGEEEEVTEFTESDKEEMEMEDRLFSGKREVWESAWGCCGEFEDSTAVSPMHVTHCTPGLIPYAARSVSTLQIYSLKIVGTDGKLKLPLHVYGVVAARDTVDYNRNILFFRRREDCQKLTPEDPFLHLTGPSRAIVAVDHVDFEVQLKVKGATRSSDRALISRCCTYSGGYHEGLDTALISNCFCTVELSLERLAKTVQATTLSVRVVEGGPWPFEYGGRIVCSSPPQEVMDSLARQVVLVDSRSSDGGEMPMGTDGYLDLSRHVVSVELEESLQFVIQAYSQSGDAIARQGRVKFRAEYCNVSRGICEIGDSKVEITVAWSKLVTKRMDILLEGHV</sequence>
<gene>
    <name evidence="3" type="primary">LOC123119584</name>
</gene>
<dbReference type="KEGG" id="taes:123119568"/>
<organism evidence="3">
    <name type="scientific">Triticum aestivum</name>
    <name type="common">Wheat</name>
    <dbReference type="NCBI Taxonomy" id="4565"/>
    <lineage>
        <taxon>Eukaryota</taxon>
        <taxon>Viridiplantae</taxon>
        <taxon>Streptophyta</taxon>
        <taxon>Embryophyta</taxon>
        <taxon>Tracheophyta</taxon>
        <taxon>Spermatophyta</taxon>
        <taxon>Magnoliopsida</taxon>
        <taxon>Liliopsida</taxon>
        <taxon>Poales</taxon>
        <taxon>Poaceae</taxon>
        <taxon>BOP clade</taxon>
        <taxon>Pooideae</taxon>
        <taxon>Triticodae</taxon>
        <taxon>Triticeae</taxon>
        <taxon>Triticinae</taxon>
        <taxon>Triticum</taxon>
    </lineage>
</organism>
<proteinExistence type="predicted"/>